<evidence type="ECO:0000256" key="1">
    <source>
        <dbReference type="ARBA" id="ARBA00008045"/>
    </source>
</evidence>
<dbReference type="GO" id="GO:0051082">
    <property type="term" value="F:unfolded protein binding"/>
    <property type="evidence" value="ECO:0007669"/>
    <property type="project" value="InterPro"/>
</dbReference>
<protein>
    <recommendedName>
        <fullName evidence="4">Probable prefoldin subunit 6</fullName>
    </recommendedName>
</protein>
<dbReference type="CTD" id="10471"/>
<dbReference type="PANTHER" id="PTHR21431:SF0">
    <property type="entry name" value="PREFOLDIN SUBUNIT 6"/>
    <property type="match status" value="1"/>
</dbReference>
<dbReference type="CDD" id="cd23161">
    <property type="entry name" value="Prefoldin_6"/>
    <property type="match status" value="1"/>
</dbReference>
<evidence type="ECO:0000313" key="7">
    <source>
        <dbReference type="RefSeq" id="XP_018009028.1"/>
    </source>
</evidence>
<dbReference type="GeneID" id="108666626"/>
<evidence type="ECO:0000256" key="2">
    <source>
        <dbReference type="ARBA" id="ARBA00011695"/>
    </source>
</evidence>
<sequence>MTMGPEALQKKLEEESEGFKKLQKEISKTSIRRSQLDSQLNENNLVKAEVDLLEESDVVYKLIGPALIRQDLAEAKSSVDKRIEYITNEIKRHDSALEKLEKEQNTKREGIMKLQQQLQQLLTKAAAMS</sequence>
<gene>
    <name evidence="7" type="primary">LOC108666626</name>
</gene>
<keyword evidence="5" id="KW-0175">Coiled coil</keyword>
<dbReference type="InterPro" id="IPR002777">
    <property type="entry name" value="PFD_beta-like"/>
</dbReference>
<accession>A0A8B7N6W7</accession>
<dbReference type="OMA" id="VQTEFAQ"/>
<dbReference type="InterPro" id="IPR009053">
    <property type="entry name" value="Prefoldin"/>
</dbReference>
<dbReference type="OrthoDB" id="248120at2759"/>
<dbReference type="PANTHER" id="PTHR21431">
    <property type="entry name" value="PREFOLDIN SUBUNIT 6"/>
    <property type="match status" value="1"/>
</dbReference>
<dbReference type="KEGG" id="hazt:108666626"/>
<dbReference type="RefSeq" id="XP_018009028.1">
    <property type="nucleotide sequence ID" value="XM_018153539.2"/>
</dbReference>
<comment type="subunit">
    <text evidence="2">Heterohexamer of two PFD-alpha type and four PFD-beta type subunits.</text>
</comment>
<keyword evidence="6" id="KW-1185">Reference proteome</keyword>
<dbReference type="AlphaFoldDB" id="A0A8B7N6W7"/>
<dbReference type="FunFam" id="1.10.287.370:FF:000003">
    <property type="entry name" value="Prefoldin subunit 6"/>
    <property type="match status" value="1"/>
</dbReference>
<evidence type="ECO:0000313" key="6">
    <source>
        <dbReference type="Proteomes" id="UP000694843"/>
    </source>
</evidence>
<dbReference type="GO" id="GO:0051131">
    <property type="term" value="P:chaperone-mediated protein complex assembly"/>
    <property type="evidence" value="ECO:0007669"/>
    <property type="project" value="TreeGrafter"/>
</dbReference>
<dbReference type="GO" id="GO:0016272">
    <property type="term" value="C:prefoldin complex"/>
    <property type="evidence" value="ECO:0007669"/>
    <property type="project" value="InterPro"/>
</dbReference>
<keyword evidence="3" id="KW-0143">Chaperone</keyword>
<dbReference type="GO" id="GO:0006457">
    <property type="term" value="P:protein folding"/>
    <property type="evidence" value="ECO:0007669"/>
    <property type="project" value="InterPro"/>
</dbReference>
<dbReference type="Gene3D" id="1.10.287.370">
    <property type="match status" value="1"/>
</dbReference>
<dbReference type="Proteomes" id="UP000694843">
    <property type="component" value="Unplaced"/>
</dbReference>
<dbReference type="GO" id="GO:0005737">
    <property type="term" value="C:cytoplasm"/>
    <property type="evidence" value="ECO:0007669"/>
    <property type="project" value="TreeGrafter"/>
</dbReference>
<evidence type="ECO:0000256" key="3">
    <source>
        <dbReference type="ARBA" id="ARBA00023186"/>
    </source>
</evidence>
<feature type="coiled-coil region" evidence="5">
    <location>
        <begin position="83"/>
        <end position="117"/>
    </location>
</feature>
<dbReference type="SUPFAM" id="SSF46579">
    <property type="entry name" value="Prefoldin"/>
    <property type="match status" value="1"/>
</dbReference>
<dbReference type="GO" id="GO:0051087">
    <property type="term" value="F:protein-folding chaperone binding"/>
    <property type="evidence" value="ECO:0007669"/>
    <property type="project" value="TreeGrafter"/>
</dbReference>
<name>A0A8B7N6W7_HYAAZ</name>
<evidence type="ECO:0000256" key="4">
    <source>
        <dbReference type="ARBA" id="ARBA00072592"/>
    </source>
</evidence>
<organism evidence="6 7">
    <name type="scientific">Hyalella azteca</name>
    <name type="common">Amphipod</name>
    <dbReference type="NCBI Taxonomy" id="294128"/>
    <lineage>
        <taxon>Eukaryota</taxon>
        <taxon>Metazoa</taxon>
        <taxon>Ecdysozoa</taxon>
        <taxon>Arthropoda</taxon>
        <taxon>Crustacea</taxon>
        <taxon>Multicrustacea</taxon>
        <taxon>Malacostraca</taxon>
        <taxon>Eumalacostraca</taxon>
        <taxon>Peracarida</taxon>
        <taxon>Amphipoda</taxon>
        <taxon>Senticaudata</taxon>
        <taxon>Talitrida</taxon>
        <taxon>Talitroidea</taxon>
        <taxon>Hyalellidae</taxon>
        <taxon>Hyalella</taxon>
    </lineage>
</organism>
<dbReference type="Pfam" id="PF01920">
    <property type="entry name" value="Prefoldin_2"/>
    <property type="match status" value="1"/>
</dbReference>
<comment type="similarity">
    <text evidence="1">Belongs to the prefoldin subunit beta family.</text>
</comment>
<proteinExistence type="inferred from homology"/>
<reference evidence="7" key="1">
    <citation type="submission" date="2025-08" db="UniProtKB">
        <authorList>
            <consortium name="RefSeq"/>
        </authorList>
    </citation>
    <scope>IDENTIFICATION</scope>
    <source>
        <tissue evidence="7">Whole organism</tissue>
    </source>
</reference>
<evidence type="ECO:0000256" key="5">
    <source>
        <dbReference type="SAM" id="Coils"/>
    </source>
</evidence>